<dbReference type="EMBL" id="JAACNO010000092">
    <property type="protein sequence ID" value="KAF4150230.1"/>
    <property type="molecule type" value="Genomic_DNA"/>
</dbReference>
<name>A0A8S9VB73_PHYIN</name>
<proteinExistence type="predicted"/>
<evidence type="ECO:0000313" key="1">
    <source>
        <dbReference type="EMBL" id="KAF4150230.1"/>
    </source>
</evidence>
<accession>A0A8S9VB73</accession>
<comment type="caution">
    <text evidence="1">The sequence shown here is derived from an EMBL/GenBank/DDBJ whole genome shotgun (WGS) entry which is preliminary data.</text>
</comment>
<protein>
    <submittedName>
        <fullName evidence="1">Uncharacterized protein</fullName>
    </submittedName>
</protein>
<reference evidence="1" key="1">
    <citation type="submission" date="2020-03" db="EMBL/GenBank/DDBJ databases">
        <title>Hybrid Assembly of Korean Phytophthora infestans isolates.</title>
        <authorList>
            <person name="Prokchorchik M."/>
            <person name="Lee Y."/>
            <person name="Seo J."/>
            <person name="Cho J.-H."/>
            <person name="Park Y.-E."/>
            <person name="Jang D.-C."/>
            <person name="Im J.-S."/>
            <person name="Choi J.-G."/>
            <person name="Park H.-J."/>
            <person name="Lee G.-B."/>
            <person name="Lee Y.-G."/>
            <person name="Hong S.-Y."/>
            <person name="Cho K."/>
            <person name="Sohn K.H."/>
        </authorList>
    </citation>
    <scope>NUCLEOTIDE SEQUENCE</scope>
    <source>
        <strain evidence="1">KR_2_A2</strain>
    </source>
</reference>
<evidence type="ECO:0000313" key="2">
    <source>
        <dbReference type="Proteomes" id="UP000704712"/>
    </source>
</evidence>
<dbReference type="AlphaFoldDB" id="A0A8S9VB73"/>
<gene>
    <name evidence="1" type="ORF">GN958_ATG00553</name>
</gene>
<organism evidence="1 2">
    <name type="scientific">Phytophthora infestans</name>
    <name type="common">Potato late blight agent</name>
    <name type="synonym">Botrytis infestans</name>
    <dbReference type="NCBI Taxonomy" id="4787"/>
    <lineage>
        <taxon>Eukaryota</taxon>
        <taxon>Sar</taxon>
        <taxon>Stramenopiles</taxon>
        <taxon>Oomycota</taxon>
        <taxon>Peronosporomycetes</taxon>
        <taxon>Peronosporales</taxon>
        <taxon>Peronosporaceae</taxon>
        <taxon>Phytophthora</taxon>
    </lineage>
</organism>
<dbReference type="Proteomes" id="UP000704712">
    <property type="component" value="Unassembled WGS sequence"/>
</dbReference>
<sequence length="73" mass="8352">MPYSIKCVKKVFYEEDADVEEYTPSSLSTFSQAAVISCAQGEKEIDDNHEALDRVPKEIIHVFRRIRTKQCGT</sequence>